<dbReference type="Ensembl" id="ENSMAMT00000068722.1">
    <property type="protein sequence ID" value="ENSMAMP00000036874.1"/>
    <property type="gene ID" value="ENSMAMG00000014236.2"/>
</dbReference>
<feature type="compositionally biased region" description="Basic and acidic residues" evidence="2">
    <location>
        <begin position="1015"/>
        <end position="1026"/>
    </location>
</feature>
<feature type="compositionally biased region" description="Polar residues" evidence="2">
    <location>
        <begin position="1212"/>
        <end position="1228"/>
    </location>
</feature>
<feature type="compositionally biased region" description="Basic and acidic residues" evidence="2">
    <location>
        <begin position="453"/>
        <end position="477"/>
    </location>
</feature>
<feature type="region of interest" description="Disordered" evidence="2">
    <location>
        <begin position="1382"/>
        <end position="1451"/>
    </location>
</feature>
<dbReference type="PANTHER" id="PTHR14038">
    <property type="entry name" value="BAT2 HLA-B-ASSOCIATED TRANSCRIPT 2"/>
    <property type="match status" value="1"/>
</dbReference>
<dbReference type="InterPro" id="IPR033184">
    <property type="entry name" value="PRRC2"/>
</dbReference>
<feature type="compositionally biased region" description="Polar residues" evidence="2">
    <location>
        <begin position="1464"/>
        <end position="1486"/>
    </location>
</feature>
<feature type="region of interest" description="Disordered" evidence="2">
    <location>
        <begin position="1616"/>
        <end position="1645"/>
    </location>
</feature>
<reference evidence="4" key="2">
    <citation type="submission" date="2025-09" db="UniProtKB">
        <authorList>
            <consortium name="Ensembl"/>
        </authorList>
    </citation>
    <scope>IDENTIFICATION</scope>
</reference>
<feature type="compositionally biased region" description="Polar residues" evidence="2">
    <location>
        <begin position="1297"/>
        <end position="1324"/>
    </location>
</feature>
<feature type="compositionally biased region" description="Polar residues" evidence="2">
    <location>
        <begin position="1059"/>
        <end position="1069"/>
    </location>
</feature>
<feature type="compositionally biased region" description="Basic and acidic residues" evidence="2">
    <location>
        <begin position="620"/>
        <end position="633"/>
    </location>
</feature>
<feature type="compositionally biased region" description="Polar residues" evidence="2">
    <location>
        <begin position="116"/>
        <end position="148"/>
    </location>
</feature>
<feature type="compositionally biased region" description="Basic and acidic residues" evidence="2">
    <location>
        <begin position="857"/>
        <end position="894"/>
    </location>
</feature>
<feature type="compositionally biased region" description="Basic and acidic residues" evidence="2">
    <location>
        <begin position="729"/>
        <end position="741"/>
    </location>
</feature>
<feature type="region of interest" description="Disordered" evidence="2">
    <location>
        <begin position="30"/>
        <end position="263"/>
    </location>
</feature>
<feature type="compositionally biased region" description="Low complexity" evidence="2">
    <location>
        <begin position="751"/>
        <end position="767"/>
    </location>
</feature>
<evidence type="ECO:0000313" key="5">
    <source>
        <dbReference type="Proteomes" id="UP000261640"/>
    </source>
</evidence>
<feature type="compositionally biased region" description="Low complexity" evidence="2">
    <location>
        <begin position="1892"/>
        <end position="1903"/>
    </location>
</feature>
<feature type="compositionally biased region" description="Basic and acidic residues" evidence="2">
    <location>
        <begin position="703"/>
        <end position="721"/>
    </location>
</feature>
<feature type="region of interest" description="Disordered" evidence="2">
    <location>
        <begin position="408"/>
        <end position="435"/>
    </location>
</feature>
<accession>A0A7N8WI31</accession>
<protein>
    <submittedName>
        <fullName evidence="4">Proline rich coiled-coil 2B</fullName>
    </submittedName>
</protein>
<feature type="compositionally biased region" description="Basic and acidic residues" evidence="2">
    <location>
        <begin position="963"/>
        <end position="975"/>
    </location>
</feature>
<dbReference type="Pfam" id="PF07001">
    <property type="entry name" value="BAT2_N"/>
    <property type="match status" value="1"/>
</dbReference>
<dbReference type="Proteomes" id="UP000261640">
    <property type="component" value="Unplaced"/>
</dbReference>
<feature type="compositionally biased region" description="Basic and acidic residues" evidence="2">
    <location>
        <begin position="164"/>
        <end position="186"/>
    </location>
</feature>
<sequence length="1987" mass="220785">MSDRLGQITKSKDGKSKYSSLSLFDKYKGKSIETQKNTVTRHGLQSLGKVATARRMPPPAHLPSLKSENKGNDPNVIIVPKDGTGWANKQEQPDQKSSIASIPQLPELQPQLALQKSLSNLQKPSPVVSQENTNTGGPKQWAQLNGKTVEQDGSRASNRLQPFSHEEFPTLKAAGEQDRAGKERSGFDPSYGPGPSLRPQNVTSWREGGGRNLQPSSLTLSLPADPEGKLTALGETGTPPASSHPSSATGLDPKEPSLRPAQPVRRTAVPTALQYQLHHTSTAVYHDMLPAFMCSKEPREAPGTEHGPTTVAAPARFDSKPTFRQSFPKPDVVKRENRFVRAPPRLSSQPIRRPGDRPLRPAIINPEDLKDLDELDNDCEDGWAGLHEEVDYSEKLKFKHQRQSQIQAPTRAKYVSPELSEAVERARRRREEEERRAREERLAACAEKLKKLDEKFGKTERQTSRTEDGQKEGEGKEVPLSPNREQHKGHHENWQYTTKGKKKKKIHLDLHSETSIYHLKYKHYCRFKQNILIEQVYKMQHWQQSGHPAPSGSGHGQRGYYPPHVLGFDPRWMMMPPFMDPRMTQGRSPVDYYPGAVHSTAGMMKPIMNQDHLNSPGSDDGCHPNLRQERRAPSTEPYPMWNQDGYPLRSFTPPYQRQHESSDSGQPDDRYDFSHPVYQSRGTDRDHDQGLLTTAQNSSQSHTDNEYSKQDSRDKHLKDGPESQDETPDGSKDNWKRDGGQKQDGGLNNVQSQWSEPSSSSSSSVSQPIETSGRTLTRRTGPIKKPVLKALKVEDKENEKPKPEPEEKPVPYRLEKEVLTNVYDLKKDNQPASNKFSVSPVEKQPEERQRQSPAPVKTDRPLSTHSDDTPKENTWDSGKSHLLKDSQENRESQVPRRNNWIFIDEEQAFGAVRGTGRGRSRGFREFSSRGGTRGGRGGDNLRGAYNNNNNSSGTQRTGRSRAPPRDLVKVEEFQRGKPRRRNVSETLSEASEYEELPKRRRQKGSENGEGYTESGEVRKADRDSWRSNKVYTDDQPATDSREKPKTNRGFGSRMLPPRLNTTGNYNRSFGGSRDISTWRGRGAQFSSSGVAMQENGYGPGPETTYSRRPPIERETLKYTSKFTGSFMENGTEDREGEYYFDNDHPDRQVLRRRRPPRQDKPPRFRRLRQEREPGSNQWTSDEYLNGDFAKPWPGRSKGSGEDSWPSGHYSGGRSSQQAEEWETGSDNSDFGDWREKRGGSTGAATQGHSDIPSDSGHSEPGSGEKRELSKRSFSSQRPLVERQNRKGEPSLLEVSKMTRTPDNPPTSSSNRSDSWQNGGTSCKSRSPDETSPVYSIDHPEEREPIEPSGKKLDKELKPGSEKSLDSWCCYISRVYFVVEGDGGVPVSNLDGYPDALSKKQRRPQEDERRRKEPGAPVPVKTRTIPSKIPPRFAKKQGSMSIEQPEEALSSNNLGTEIWETNSSALSVQSSGGDSWTKQVSYTGSDPEQSKEQHKPGPIGNERSLKHRKGSEGVDRLEGGPITPVNGVDLHVDTVLPVPPIEFGVSAKDSDFSLPPGSTPVPVSNPVNKLQDALTTNTALNQSIPMLRSNHLQPGINLNPISFPSADLTLKMESARKAWENSQSLPEQGSPGAGASGAQTPCSAGSSSGVSYSSFGGVSMPPMPVASVAPSMSMQGNHIPPLYLDGHVFPSQPRLVPPTMTQQQTYQQAAAQQIPISLHTSLQAQAQLGLRGGLPVSQSQDMFNSIPPFRSQVYMHPNLSQPSPMVLSGGAPLKGPYSAFPGMQPSDMVKPQSGSHYQPMNGSQQLVGELHLQYNLKYLYQVTMPLPGSQLRYGSAQQHLILPQSIQLQQGQNLSVGAPRRMLPPGSQPAVMTGSREVWLIIIYPTTEISDKSVPGSASPSGKPSGPGGTIGPLPTHFTQQVSLFYTFCGNCTFKVNQGILKLWPVGRFSQCLRLNLVHFLKCNSFCQGDYNGPKHVNKMHLRKQTCG</sequence>
<feature type="region of interest" description="Disordered" evidence="2">
    <location>
        <begin position="607"/>
        <end position="1363"/>
    </location>
</feature>
<evidence type="ECO:0000256" key="1">
    <source>
        <dbReference type="ARBA" id="ARBA00022553"/>
    </source>
</evidence>
<feature type="compositionally biased region" description="Polar residues" evidence="2">
    <location>
        <begin position="87"/>
        <end position="101"/>
    </location>
</feature>
<feature type="compositionally biased region" description="Polar residues" evidence="2">
    <location>
        <begin position="1117"/>
        <end position="1128"/>
    </location>
</feature>
<dbReference type="GeneTree" id="ENSGT00950000183161"/>
<feature type="compositionally biased region" description="Polar residues" evidence="2">
    <location>
        <begin position="691"/>
        <end position="702"/>
    </location>
</feature>
<feature type="compositionally biased region" description="Basic and acidic residues" evidence="2">
    <location>
        <begin position="1337"/>
        <end position="1363"/>
    </location>
</feature>
<evidence type="ECO:0000256" key="2">
    <source>
        <dbReference type="SAM" id="MobiDB-lite"/>
    </source>
</evidence>
<dbReference type="PANTHER" id="PTHR14038:SF4">
    <property type="entry name" value="PROTEIN PRRC2B"/>
    <property type="match status" value="1"/>
</dbReference>
<feature type="compositionally biased region" description="Basic and acidic residues" evidence="2">
    <location>
        <begin position="1279"/>
        <end position="1288"/>
    </location>
</feature>
<feature type="compositionally biased region" description="Polar residues" evidence="2">
    <location>
        <begin position="945"/>
        <end position="957"/>
    </location>
</feature>
<feature type="compositionally biased region" description="Basic and acidic residues" evidence="2">
    <location>
        <begin position="1131"/>
        <end position="1149"/>
    </location>
</feature>
<name>A0A7N8WI31_9TELE</name>
<dbReference type="GO" id="GO:0030154">
    <property type="term" value="P:cell differentiation"/>
    <property type="evidence" value="ECO:0007669"/>
    <property type="project" value="TreeGrafter"/>
</dbReference>
<organism evidence="4 5">
    <name type="scientific">Mastacembelus armatus</name>
    <name type="common">zig-zag eel</name>
    <dbReference type="NCBI Taxonomy" id="205130"/>
    <lineage>
        <taxon>Eukaryota</taxon>
        <taxon>Metazoa</taxon>
        <taxon>Chordata</taxon>
        <taxon>Craniata</taxon>
        <taxon>Vertebrata</taxon>
        <taxon>Euteleostomi</taxon>
        <taxon>Actinopterygii</taxon>
        <taxon>Neopterygii</taxon>
        <taxon>Teleostei</taxon>
        <taxon>Neoteleostei</taxon>
        <taxon>Acanthomorphata</taxon>
        <taxon>Anabantaria</taxon>
        <taxon>Synbranchiformes</taxon>
        <taxon>Mastacembelidae</taxon>
        <taxon>Mastacembelus</taxon>
    </lineage>
</organism>
<feature type="compositionally biased region" description="Basic and acidic residues" evidence="2">
    <location>
        <begin position="422"/>
        <end position="435"/>
    </location>
</feature>
<feature type="region of interest" description="Disordered" evidence="2">
    <location>
        <begin position="453"/>
        <end position="500"/>
    </location>
</feature>
<feature type="compositionally biased region" description="Low complexity" evidence="2">
    <location>
        <begin position="103"/>
        <end position="115"/>
    </location>
</feature>
<feature type="compositionally biased region" description="Basic and acidic residues" evidence="2">
    <location>
        <begin position="1402"/>
        <end position="1413"/>
    </location>
</feature>
<feature type="compositionally biased region" description="Basic and acidic residues" evidence="2">
    <location>
        <begin position="1156"/>
        <end position="1173"/>
    </location>
</feature>
<feature type="region of interest" description="Disordered" evidence="2">
    <location>
        <begin position="1"/>
        <end position="20"/>
    </location>
</feature>
<feature type="compositionally biased region" description="Gly residues" evidence="2">
    <location>
        <begin position="931"/>
        <end position="940"/>
    </location>
</feature>
<keyword evidence="1" id="KW-0597">Phosphoprotein</keyword>
<feature type="region of interest" description="Disordered" evidence="2">
    <location>
        <begin position="1464"/>
        <end position="1520"/>
    </location>
</feature>
<feature type="region of interest" description="Disordered" evidence="2">
    <location>
        <begin position="1889"/>
        <end position="1912"/>
    </location>
</feature>
<feature type="compositionally biased region" description="Basic and acidic residues" evidence="2">
    <location>
        <begin position="657"/>
        <end position="673"/>
    </location>
</feature>
<proteinExistence type="predicted"/>
<dbReference type="InterPro" id="IPR009738">
    <property type="entry name" value="BAT2_N"/>
</dbReference>
<feature type="compositionally biased region" description="Low complexity" evidence="2">
    <location>
        <begin position="236"/>
        <end position="250"/>
    </location>
</feature>
<feature type="compositionally biased region" description="Polar residues" evidence="2">
    <location>
        <begin position="1027"/>
        <end position="1038"/>
    </location>
</feature>
<evidence type="ECO:0000313" key="4">
    <source>
        <dbReference type="Ensembl" id="ENSMAMP00000036874.1"/>
    </source>
</evidence>
<keyword evidence="5" id="KW-1185">Reference proteome</keyword>
<feature type="domain" description="BAT2 N-terminal" evidence="3">
    <location>
        <begin position="1"/>
        <end position="185"/>
    </location>
</feature>
<reference evidence="4" key="1">
    <citation type="submission" date="2025-08" db="UniProtKB">
        <authorList>
            <consortium name="Ensembl"/>
        </authorList>
    </citation>
    <scope>IDENTIFICATION</scope>
</reference>
<feature type="compositionally biased region" description="Basic and acidic residues" evidence="2">
    <location>
        <begin position="791"/>
        <end position="829"/>
    </location>
</feature>
<evidence type="ECO:0000259" key="3">
    <source>
        <dbReference type="Pfam" id="PF07001"/>
    </source>
</evidence>